<dbReference type="HOGENOM" id="CLU_053841_1_0_4"/>
<evidence type="ECO:0000313" key="1">
    <source>
        <dbReference type="EMBL" id="ACD27434.1"/>
    </source>
</evidence>
<dbReference type="EMBL" id="CP001068">
    <property type="protein sequence ID" value="ACD27434.1"/>
    <property type="molecule type" value="Genomic_DNA"/>
</dbReference>
<evidence type="ECO:0008006" key="2">
    <source>
        <dbReference type="Google" id="ProtNLM"/>
    </source>
</evidence>
<sequence length="421" mass="45099">MANTILTIDMITREALRLFKNSNAFLKSIDRQYDEDFAKSGAKIGSALRVRLPNDFTVRRGAAASVQGTNEQKTSLVMANQIGVDIQFSSAERALSLDDYSERILKPAINDIAGQIAADIMGGMDGLVPAGTLYPDTQLPASNLVGKFDGSNNLLNADLNTFLSANARLNKLSAPGNRKIVLDPITEARMVGSLAGLLNPSNEISEQFLTGQMKRGLGFTWMMDQTVLAHTTGAYGTPPTVSGANQSGSGLGTMTLNVSALNGPVNAGDVFTIAGVFAVNRVTKQAYPELQQFTVVQAAAAGATSLSIYPSINPPVGGNPVQYQTVTASPANGAQITFLTNASAQYRMNLAYVPEAITMVTADLELPKGVHEAYRETYDNTSMRIVTAYNVQTDQFITRLDILYGFKALRPEWIVRVADAV</sequence>
<dbReference type="Pfam" id="PF11651">
    <property type="entry name" value="P22_CoatProtein"/>
    <property type="match status" value="1"/>
</dbReference>
<dbReference type="Gene3D" id="2.40.30.240">
    <property type="match status" value="1"/>
</dbReference>
<proteinExistence type="predicted"/>
<dbReference type="KEGG" id="rpi:Rpic_2300"/>
<organism evidence="1">
    <name type="scientific">Ralstonia pickettii (strain 12J)</name>
    <dbReference type="NCBI Taxonomy" id="402626"/>
    <lineage>
        <taxon>Bacteria</taxon>
        <taxon>Pseudomonadati</taxon>
        <taxon>Pseudomonadota</taxon>
        <taxon>Betaproteobacteria</taxon>
        <taxon>Burkholderiales</taxon>
        <taxon>Burkholderiaceae</taxon>
        <taxon>Ralstonia</taxon>
    </lineage>
</organism>
<dbReference type="eggNOG" id="ENOG502Z8C1">
    <property type="taxonomic scope" value="Bacteria"/>
</dbReference>
<accession>B2U8F8</accession>
<reference evidence="1" key="1">
    <citation type="submission" date="2008-05" db="EMBL/GenBank/DDBJ databases">
        <title>Complete sequence of chromosome1 of Ralstonia pickettii 12J.</title>
        <authorList>
            <consortium name="US DOE Joint Genome Institute"/>
            <person name="Lucas S."/>
            <person name="Copeland A."/>
            <person name="Lapidus A."/>
            <person name="Glavina del Rio T."/>
            <person name="Dalin E."/>
            <person name="Tice H."/>
            <person name="Bruce D."/>
            <person name="Goodwin L."/>
            <person name="Pitluck S."/>
            <person name="Meincke L."/>
            <person name="Brettin T."/>
            <person name="Detter J.C."/>
            <person name="Han C."/>
            <person name="Kuske C.R."/>
            <person name="Schmutz J."/>
            <person name="Larimer F."/>
            <person name="Land M."/>
            <person name="Hauser L."/>
            <person name="Kyrpides N."/>
            <person name="Mikhailova N."/>
            <person name="Marsh T."/>
            <person name="Richardson P."/>
        </authorList>
    </citation>
    <scope>NUCLEOTIDE SEQUENCE</scope>
    <source>
        <strain evidence="1">12J</strain>
    </source>
</reference>
<dbReference type="InterPro" id="IPR024659">
    <property type="entry name" value="Phage_coat_Gp5"/>
</dbReference>
<dbReference type="STRING" id="402626.Rpic_2300"/>
<name>B2U8F8_RALPJ</name>
<dbReference type="PATRIC" id="fig|402626.5.peg.3447"/>
<gene>
    <name evidence="1" type="ordered locus">Rpic_2300</name>
</gene>
<dbReference type="AlphaFoldDB" id="B2U8F8"/>
<protein>
    <recommendedName>
        <fullName evidence="2">P22 coat-protein 5 family protein</fullName>
    </recommendedName>
</protein>